<sequence length="218" mass="25035">MRLPRINFVFALLFAANIVLAQDPLRLQNEVNKLVLSDSAVKEKKLILFTGSSSIRFWGDIKAYYPEYNAVNRGFGGSLTSDLIYYFDKLILPHHPKQIYIYEGDNDLAGGKSPEQILADTDSLLKLIRTKVSRKVPVLFISPKPSLARWKLKDQYIAYNRMLQDWTKKQKNVKYIDVWTPLLDASGQPKSDIFIEDGLHLNKKGYEIWAATIKPYLP</sequence>
<organism evidence="3 4">
    <name type="scientific">Ohtaekwangia koreensis</name>
    <dbReference type="NCBI Taxonomy" id="688867"/>
    <lineage>
        <taxon>Bacteria</taxon>
        <taxon>Pseudomonadati</taxon>
        <taxon>Bacteroidota</taxon>
        <taxon>Cytophagia</taxon>
        <taxon>Cytophagales</taxon>
        <taxon>Fulvivirgaceae</taxon>
        <taxon>Ohtaekwangia</taxon>
    </lineage>
</organism>
<dbReference type="EMBL" id="FUZU01000001">
    <property type="protein sequence ID" value="SKC58655.1"/>
    <property type="molecule type" value="Genomic_DNA"/>
</dbReference>
<dbReference type="STRING" id="688867.SAMN05660236_1820"/>
<name>A0A1T5K538_9BACT</name>
<keyword evidence="1" id="KW-0732">Signal</keyword>
<dbReference type="InterPro" id="IPR036514">
    <property type="entry name" value="SGNH_hydro_sf"/>
</dbReference>
<evidence type="ECO:0000259" key="2">
    <source>
        <dbReference type="Pfam" id="PF13472"/>
    </source>
</evidence>
<accession>A0A1T5K538</accession>
<dbReference type="Pfam" id="PF13472">
    <property type="entry name" value="Lipase_GDSL_2"/>
    <property type="match status" value="1"/>
</dbReference>
<evidence type="ECO:0000313" key="3">
    <source>
        <dbReference type="EMBL" id="SKC58655.1"/>
    </source>
</evidence>
<dbReference type="InterPro" id="IPR013830">
    <property type="entry name" value="SGNH_hydro"/>
</dbReference>
<dbReference type="Gene3D" id="3.40.50.1110">
    <property type="entry name" value="SGNH hydrolase"/>
    <property type="match status" value="1"/>
</dbReference>
<dbReference type="OrthoDB" id="9790057at2"/>
<reference evidence="3 4" key="1">
    <citation type="submission" date="2017-02" db="EMBL/GenBank/DDBJ databases">
        <authorList>
            <person name="Peterson S.W."/>
        </authorList>
    </citation>
    <scope>NUCLEOTIDE SEQUENCE [LARGE SCALE GENOMIC DNA]</scope>
    <source>
        <strain evidence="3 4">DSM 25262</strain>
    </source>
</reference>
<keyword evidence="4" id="KW-1185">Reference proteome</keyword>
<proteinExistence type="predicted"/>
<feature type="domain" description="SGNH hydrolase-type esterase" evidence="2">
    <location>
        <begin position="64"/>
        <end position="208"/>
    </location>
</feature>
<protein>
    <submittedName>
        <fullName evidence="3">Lysophospholipase L1</fullName>
    </submittedName>
</protein>
<evidence type="ECO:0000313" key="4">
    <source>
        <dbReference type="Proteomes" id="UP000190961"/>
    </source>
</evidence>
<dbReference type="PANTHER" id="PTHR30383">
    <property type="entry name" value="THIOESTERASE 1/PROTEASE 1/LYSOPHOSPHOLIPASE L1"/>
    <property type="match status" value="1"/>
</dbReference>
<dbReference type="InterPro" id="IPR051532">
    <property type="entry name" value="Ester_Hydrolysis_Enzymes"/>
</dbReference>
<dbReference type="AlphaFoldDB" id="A0A1T5K538"/>
<dbReference type="Proteomes" id="UP000190961">
    <property type="component" value="Unassembled WGS sequence"/>
</dbReference>
<dbReference type="PANTHER" id="PTHR30383:SF5">
    <property type="entry name" value="SGNH HYDROLASE-TYPE ESTERASE DOMAIN-CONTAINING PROTEIN"/>
    <property type="match status" value="1"/>
</dbReference>
<feature type="chain" id="PRO_5013273302" evidence="1">
    <location>
        <begin position="22"/>
        <end position="218"/>
    </location>
</feature>
<dbReference type="SUPFAM" id="SSF52266">
    <property type="entry name" value="SGNH hydrolase"/>
    <property type="match status" value="1"/>
</dbReference>
<dbReference type="GO" id="GO:0004622">
    <property type="term" value="F:phosphatidylcholine lysophospholipase activity"/>
    <property type="evidence" value="ECO:0007669"/>
    <property type="project" value="TreeGrafter"/>
</dbReference>
<dbReference type="RefSeq" id="WP_079686334.1">
    <property type="nucleotide sequence ID" value="NZ_FUZU01000001.1"/>
</dbReference>
<gene>
    <name evidence="3" type="ORF">SAMN05660236_1820</name>
</gene>
<evidence type="ECO:0000256" key="1">
    <source>
        <dbReference type="SAM" id="SignalP"/>
    </source>
</evidence>
<feature type="signal peptide" evidence="1">
    <location>
        <begin position="1"/>
        <end position="21"/>
    </location>
</feature>
<dbReference type="CDD" id="cd04502">
    <property type="entry name" value="SGNH_hydrolase_like_7"/>
    <property type="match status" value="1"/>
</dbReference>